<dbReference type="InterPro" id="IPR020103">
    <property type="entry name" value="PsdUridine_synth_cat_dom_sf"/>
</dbReference>
<keyword evidence="4 5" id="KW-0413">Isomerase</keyword>
<protein>
    <recommendedName>
        <fullName evidence="5">tRNA pseudouridine synthase B</fullName>
        <ecNumber evidence="5">5.4.99.25</ecNumber>
    </recommendedName>
    <alternativeName>
        <fullName evidence="5">tRNA pseudouridine(55) synthase</fullName>
        <shortName evidence="5">Psi55 synthase</shortName>
    </alternativeName>
    <alternativeName>
        <fullName evidence="5">tRNA pseudouridylate synthase</fullName>
    </alternativeName>
    <alternativeName>
        <fullName evidence="5">tRNA-uridine isomerase</fullName>
    </alternativeName>
</protein>
<comment type="function">
    <text evidence="5">Responsible for synthesis of pseudouridine from uracil-55 in the psi GC loop of transfer RNAs.</text>
</comment>
<evidence type="ECO:0000313" key="8">
    <source>
        <dbReference type="EMBL" id="QDT91931.1"/>
    </source>
</evidence>
<evidence type="ECO:0000256" key="2">
    <source>
        <dbReference type="ARBA" id="ARBA00005642"/>
    </source>
</evidence>
<dbReference type="EMBL" id="CP036343">
    <property type="protein sequence ID" value="QDT91931.1"/>
    <property type="molecule type" value="Genomic_DNA"/>
</dbReference>
<feature type="domain" description="Pseudouridine synthase II N-terminal" evidence="6">
    <location>
        <begin position="35"/>
        <end position="182"/>
    </location>
</feature>
<evidence type="ECO:0000259" key="6">
    <source>
        <dbReference type="Pfam" id="PF01509"/>
    </source>
</evidence>
<keyword evidence="3 5" id="KW-0819">tRNA processing</keyword>
<organism evidence="8 9">
    <name type="scientific">Gimesia algae</name>
    <dbReference type="NCBI Taxonomy" id="2527971"/>
    <lineage>
        <taxon>Bacteria</taxon>
        <taxon>Pseudomonadati</taxon>
        <taxon>Planctomycetota</taxon>
        <taxon>Planctomycetia</taxon>
        <taxon>Planctomycetales</taxon>
        <taxon>Planctomycetaceae</taxon>
        <taxon>Gimesia</taxon>
    </lineage>
</organism>
<dbReference type="Gene3D" id="3.30.2350.10">
    <property type="entry name" value="Pseudouridine synthase"/>
    <property type="match status" value="1"/>
</dbReference>
<evidence type="ECO:0000313" key="9">
    <source>
        <dbReference type="Proteomes" id="UP000316855"/>
    </source>
</evidence>
<dbReference type="Pfam" id="PF16198">
    <property type="entry name" value="TruB_C_2"/>
    <property type="match status" value="1"/>
</dbReference>
<sequence length="313" mass="34645">MSSNKSGAGLKISGLLNINKPQDITSRQVVNQIQKLIKPARVGHAGTLDPLATGVLVLCTGSNTRLIRFIQQQPKEYIGEFILGKRSDTDDMTGEISDTHDCRTVTQQELEECLPTFQGRIKQIPPQYSAVHIDGRRAYDLARRGKSFEIQPREVDVYEIELLDFSFPRFQLRIVCGSGTYIRSIGRDLGEQLGVGATMSALVRTRIGPFTLNSAMELDEELSVGMIAQNLQSAVLAVEQLPHYHCDARELLSLSQGQKLNCKPEQFPTTPEIIEVAVICPQGSLSAIAEWDPDEQQLSPRQVFHPAPGAHQN</sequence>
<dbReference type="HAMAP" id="MF_01080">
    <property type="entry name" value="TruB_bact"/>
    <property type="match status" value="1"/>
</dbReference>
<dbReference type="InterPro" id="IPR014780">
    <property type="entry name" value="tRNA_psdUridine_synth_TruB"/>
</dbReference>
<dbReference type="GO" id="GO:0160148">
    <property type="term" value="F:tRNA pseudouridine(55) synthase activity"/>
    <property type="evidence" value="ECO:0007669"/>
    <property type="project" value="UniProtKB-EC"/>
</dbReference>
<dbReference type="PANTHER" id="PTHR13767">
    <property type="entry name" value="TRNA-PSEUDOURIDINE SYNTHASE"/>
    <property type="match status" value="1"/>
</dbReference>
<reference evidence="8 9" key="1">
    <citation type="submission" date="2019-02" db="EMBL/GenBank/DDBJ databases">
        <title>Deep-cultivation of Planctomycetes and their phenomic and genomic characterization uncovers novel biology.</title>
        <authorList>
            <person name="Wiegand S."/>
            <person name="Jogler M."/>
            <person name="Boedeker C."/>
            <person name="Pinto D."/>
            <person name="Vollmers J."/>
            <person name="Rivas-Marin E."/>
            <person name="Kohn T."/>
            <person name="Peeters S.H."/>
            <person name="Heuer A."/>
            <person name="Rast P."/>
            <person name="Oberbeckmann S."/>
            <person name="Bunk B."/>
            <person name="Jeske O."/>
            <person name="Meyerdierks A."/>
            <person name="Storesund J.E."/>
            <person name="Kallscheuer N."/>
            <person name="Luecker S."/>
            <person name="Lage O.M."/>
            <person name="Pohl T."/>
            <person name="Merkel B.J."/>
            <person name="Hornburger P."/>
            <person name="Mueller R.-W."/>
            <person name="Bruemmer F."/>
            <person name="Labrenz M."/>
            <person name="Spormann A.M."/>
            <person name="Op den Camp H."/>
            <person name="Overmann J."/>
            <person name="Amann R."/>
            <person name="Jetten M.S.M."/>
            <person name="Mascher T."/>
            <person name="Medema M.H."/>
            <person name="Devos D.P."/>
            <person name="Kaster A.-K."/>
            <person name="Ovreas L."/>
            <person name="Rohde M."/>
            <person name="Galperin M.Y."/>
            <person name="Jogler C."/>
        </authorList>
    </citation>
    <scope>NUCLEOTIDE SEQUENCE [LARGE SCALE GENOMIC DNA]</scope>
    <source>
        <strain evidence="8 9">Pan161</strain>
    </source>
</reference>
<evidence type="ECO:0000256" key="4">
    <source>
        <dbReference type="ARBA" id="ARBA00023235"/>
    </source>
</evidence>
<evidence type="ECO:0000256" key="3">
    <source>
        <dbReference type="ARBA" id="ARBA00022694"/>
    </source>
</evidence>
<dbReference type="GO" id="GO:1990481">
    <property type="term" value="P:mRNA pseudouridine synthesis"/>
    <property type="evidence" value="ECO:0007669"/>
    <property type="project" value="TreeGrafter"/>
</dbReference>
<dbReference type="OrthoDB" id="9802309at2"/>
<dbReference type="SUPFAM" id="SSF55120">
    <property type="entry name" value="Pseudouridine synthase"/>
    <property type="match status" value="1"/>
</dbReference>
<dbReference type="InterPro" id="IPR032819">
    <property type="entry name" value="TruB_C"/>
</dbReference>
<comment type="catalytic activity">
    <reaction evidence="1 5">
        <text>uridine(55) in tRNA = pseudouridine(55) in tRNA</text>
        <dbReference type="Rhea" id="RHEA:42532"/>
        <dbReference type="Rhea" id="RHEA-COMP:10101"/>
        <dbReference type="Rhea" id="RHEA-COMP:10102"/>
        <dbReference type="ChEBI" id="CHEBI:65314"/>
        <dbReference type="ChEBI" id="CHEBI:65315"/>
        <dbReference type="EC" id="5.4.99.25"/>
    </reaction>
</comment>
<dbReference type="GO" id="GO:0003723">
    <property type="term" value="F:RNA binding"/>
    <property type="evidence" value="ECO:0007669"/>
    <property type="project" value="InterPro"/>
</dbReference>
<dbReference type="AlphaFoldDB" id="A0A517VFZ7"/>
<comment type="similarity">
    <text evidence="2 5">Belongs to the pseudouridine synthase TruB family. Type 1 subfamily.</text>
</comment>
<dbReference type="NCBIfam" id="TIGR00431">
    <property type="entry name" value="TruB"/>
    <property type="match status" value="1"/>
</dbReference>
<dbReference type="CDD" id="cd02573">
    <property type="entry name" value="PseudoU_synth_EcTruB"/>
    <property type="match status" value="1"/>
</dbReference>
<feature type="active site" description="Nucleophile" evidence="5">
    <location>
        <position position="49"/>
    </location>
</feature>
<evidence type="ECO:0000256" key="5">
    <source>
        <dbReference type="HAMAP-Rule" id="MF_01080"/>
    </source>
</evidence>
<name>A0A517VFZ7_9PLAN</name>
<dbReference type="RefSeq" id="WP_145229177.1">
    <property type="nucleotide sequence ID" value="NZ_CP036343.1"/>
</dbReference>
<proteinExistence type="inferred from homology"/>
<keyword evidence="9" id="KW-1185">Reference proteome</keyword>
<accession>A0A517VFZ7</accession>
<dbReference type="Proteomes" id="UP000316855">
    <property type="component" value="Chromosome"/>
</dbReference>
<evidence type="ECO:0000259" key="7">
    <source>
        <dbReference type="Pfam" id="PF16198"/>
    </source>
</evidence>
<dbReference type="InterPro" id="IPR002501">
    <property type="entry name" value="PsdUridine_synth_N"/>
</dbReference>
<dbReference type="GO" id="GO:0031119">
    <property type="term" value="P:tRNA pseudouridine synthesis"/>
    <property type="evidence" value="ECO:0007669"/>
    <property type="project" value="UniProtKB-UniRule"/>
</dbReference>
<dbReference type="Pfam" id="PF01509">
    <property type="entry name" value="TruB_N"/>
    <property type="match status" value="1"/>
</dbReference>
<dbReference type="PANTHER" id="PTHR13767:SF2">
    <property type="entry name" value="PSEUDOURIDYLATE SYNTHASE TRUB1"/>
    <property type="match status" value="1"/>
</dbReference>
<dbReference type="EC" id="5.4.99.25" evidence="5"/>
<evidence type="ECO:0000256" key="1">
    <source>
        <dbReference type="ARBA" id="ARBA00000385"/>
    </source>
</evidence>
<gene>
    <name evidence="5 8" type="primary">truB</name>
    <name evidence="8" type="ORF">Pan161_35950</name>
</gene>
<feature type="domain" description="tRNA pseudouridylate synthase B C-terminal" evidence="7">
    <location>
        <begin position="183"/>
        <end position="222"/>
    </location>
</feature>
<dbReference type="KEGG" id="gax:Pan161_35950"/>